<evidence type="ECO:0000256" key="1">
    <source>
        <dbReference type="SAM" id="MobiDB-lite"/>
    </source>
</evidence>
<keyword evidence="4" id="KW-1185">Reference proteome</keyword>
<dbReference type="EMBL" id="JAKVPY010000022">
    <property type="protein sequence ID" value="MCH4564695.1"/>
    <property type="molecule type" value="Genomic_DNA"/>
</dbReference>
<dbReference type="InterPro" id="IPR036388">
    <property type="entry name" value="WH-like_DNA-bd_sf"/>
</dbReference>
<evidence type="ECO:0000313" key="4">
    <source>
        <dbReference type="Proteomes" id="UP001202117"/>
    </source>
</evidence>
<dbReference type="Gene3D" id="1.10.10.10">
    <property type="entry name" value="Winged helix-like DNA-binding domain superfamily/Winged helix DNA-binding domain"/>
    <property type="match status" value="1"/>
</dbReference>
<dbReference type="SUPFAM" id="SSF46955">
    <property type="entry name" value="Putative DNA-binding domain"/>
    <property type="match status" value="1"/>
</dbReference>
<proteinExistence type="predicted"/>
<dbReference type="NCBIfam" id="NF047737">
    <property type="entry name" value="antiphage_MADS1"/>
    <property type="match status" value="1"/>
</dbReference>
<sequence length="73" mass="8001">MTEQIMTIKEVAGYLKVHERTVYRLAAKGELPAFKVANAWRFRLQDIDHWISQQTGSPAGAARGAEAGQGGES</sequence>
<organism evidence="3 4">
    <name type="scientific">Halomonas flagellata</name>
    <dbReference type="NCBI Taxonomy" id="2920385"/>
    <lineage>
        <taxon>Bacteria</taxon>
        <taxon>Pseudomonadati</taxon>
        <taxon>Pseudomonadota</taxon>
        <taxon>Gammaproteobacteria</taxon>
        <taxon>Oceanospirillales</taxon>
        <taxon>Halomonadaceae</taxon>
        <taxon>Halomonas</taxon>
    </lineage>
</organism>
<protein>
    <submittedName>
        <fullName evidence="3">Helix-turn-helix domain-containing protein</fullName>
    </submittedName>
</protein>
<comment type="caution">
    <text evidence="3">The sequence shown here is derived from an EMBL/GenBank/DDBJ whole genome shotgun (WGS) entry which is preliminary data.</text>
</comment>
<evidence type="ECO:0000313" key="3">
    <source>
        <dbReference type="EMBL" id="MCH4564695.1"/>
    </source>
</evidence>
<dbReference type="NCBIfam" id="TIGR01764">
    <property type="entry name" value="excise"/>
    <property type="match status" value="1"/>
</dbReference>
<dbReference type="Proteomes" id="UP001202117">
    <property type="component" value="Unassembled WGS sequence"/>
</dbReference>
<reference evidence="3 4" key="1">
    <citation type="submission" date="2022-02" db="EMBL/GenBank/DDBJ databases">
        <title>Halomonas fukangensis sp. nov., a halophilic bacterium isolated from a bulk soil of Kalidium foliatum at Fukang.</title>
        <authorList>
            <person name="Huang Y."/>
        </authorList>
    </citation>
    <scope>NUCLEOTIDE SEQUENCE [LARGE SCALE GENOMIC DNA]</scope>
    <source>
        <strain evidence="3 4">EGI 63088</strain>
    </source>
</reference>
<accession>A0ABS9RXX3</accession>
<dbReference type="InterPro" id="IPR041657">
    <property type="entry name" value="HTH_17"/>
</dbReference>
<dbReference type="PANTHER" id="PTHR38431">
    <property type="entry name" value="BLL2305 PROTEIN"/>
    <property type="match status" value="1"/>
</dbReference>
<name>A0ABS9RXX3_9GAMM</name>
<dbReference type="InterPro" id="IPR009061">
    <property type="entry name" value="DNA-bd_dom_put_sf"/>
</dbReference>
<feature type="domain" description="Helix-turn-helix" evidence="2">
    <location>
        <begin position="6"/>
        <end position="54"/>
    </location>
</feature>
<evidence type="ECO:0000259" key="2">
    <source>
        <dbReference type="Pfam" id="PF12728"/>
    </source>
</evidence>
<dbReference type="InterPro" id="IPR010093">
    <property type="entry name" value="SinI_DNA-bd"/>
</dbReference>
<dbReference type="Pfam" id="PF12728">
    <property type="entry name" value="HTH_17"/>
    <property type="match status" value="1"/>
</dbReference>
<feature type="region of interest" description="Disordered" evidence="1">
    <location>
        <begin position="53"/>
        <end position="73"/>
    </location>
</feature>
<gene>
    <name evidence="3" type="ORF">MKP05_16460</name>
</gene>
<dbReference type="PANTHER" id="PTHR38431:SF1">
    <property type="entry name" value="BLL2305 PROTEIN"/>
    <property type="match status" value="1"/>
</dbReference>